<reference evidence="1" key="1">
    <citation type="submission" date="2021-01" db="EMBL/GenBank/DDBJ databases">
        <authorList>
            <person name="Corre E."/>
            <person name="Pelletier E."/>
            <person name="Niang G."/>
            <person name="Scheremetjew M."/>
            <person name="Finn R."/>
            <person name="Kale V."/>
            <person name="Holt S."/>
            <person name="Cochrane G."/>
            <person name="Meng A."/>
            <person name="Brown T."/>
            <person name="Cohen L."/>
        </authorList>
    </citation>
    <scope>NUCLEOTIDE SEQUENCE</scope>
    <source>
        <strain evidence="1">CCMP3346</strain>
    </source>
</reference>
<evidence type="ECO:0000313" key="1">
    <source>
        <dbReference type="EMBL" id="CAD9048862.1"/>
    </source>
</evidence>
<protein>
    <submittedName>
        <fullName evidence="1">Uncharacterized protein</fullName>
    </submittedName>
</protein>
<accession>A0A7S1JMR7</accession>
<proteinExistence type="predicted"/>
<dbReference type="AlphaFoldDB" id="A0A7S1JMR7"/>
<gene>
    <name evidence="1" type="ORF">VBRA1451_LOCUS3920</name>
</gene>
<dbReference type="EMBL" id="HBGB01006894">
    <property type="protein sequence ID" value="CAD9048862.1"/>
    <property type="molecule type" value="Transcribed_RNA"/>
</dbReference>
<organism evidence="1">
    <name type="scientific">Vitrella brassicaformis</name>
    <dbReference type="NCBI Taxonomy" id="1169539"/>
    <lineage>
        <taxon>Eukaryota</taxon>
        <taxon>Sar</taxon>
        <taxon>Alveolata</taxon>
        <taxon>Colpodellida</taxon>
        <taxon>Vitrellaceae</taxon>
        <taxon>Vitrella</taxon>
    </lineage>
</organism>
<sequence>MDGGLVSSFCLVCSLGEEGGGVAWLGGWLVFVNGQRNKCFVAYIARQRTPAGGFSLPAKVCFASYVLPSFVSVLVPSIYPIYPFACRHTMCVCVCTISISVA</sequence>
<name>A0A7S1JMR7_9ALVE</name>